<feature type="coiled-coil region" evidence="4">
    <location>
        <begin position="170"/>
        <end position="211"/>
    </location>
</feature>
<dbReference type="NCBIfam" id="TIGR00254">
    <property type="entry name" value="GGDEF"/>
    <property type="match status" value="1"/>
</dbReference>
<protein>
    <recommendedName>
        <fullName evidence="1">diguanylate cyclase</fullName>
        <ecNumber evidence="1">2.7.7.65</ecNumber>
    </recommendedName>
</protein>
<dbReference type="PROSITE" id="PS50887">
    <property type="entry name" value="GGDEF"/>
    <property type="match status" value="1"/>
</dbReference>
<dbReference type="OrthoDB" id="9813903at2"/>
<dbReference type="AlphaFoldDB" id="A0A2S8STY7"/>
<dbReference type="SUPFAM" id="SSF55073">
    <property type="entry name" value="Nucleotide cyclase"/>
    <property type="match status" value="1"/>
</dbReference>
<evidence type="ECO:0000313" key="7">
    <source>
        <dbReference type="EMBL" id="PQV64209.1"/>
    </source>
</evidence>
<name>A0A2S8STY7_9BACT</name>
<dbReference type="Gene3D" id="3.30.70.270">
    <property type="match status" value="1"/>
</dbReference>
<dbReference type="EMBL" id="NIGF01000006">
    <property type="protein sequence ID" value="PQV64209.1"/>
    <property type="molecule type" value="Genomic_DNA"/>
</dbReference>
<dbReference type="SMART" id="SM00448">
    <property type="entry name" value="REC"/>
    <property type="match status" value="1"/>
</dbReference>
<feature type="domain" description="Response regulatory" evidence="5">
    <location>
        <begin position="11"/>
        <end position="127"/>
    </location>
</feature>
<evidence type="ECO:0000256" key="4">
    <source>
        <dbReference type="SAM" id="Coils"/>
    </source>
</evidence>
<keyword evidence="4" id="KW-0175">Coiled coil</keyword>
<dbReference type="InParanoid" id="A0A2S8STY7"/>
<keyword evidence="3" id="KW-0597">Phosphoprotein</keyword>
<dbReference type="InterPro" id="IPR043128">
    <property type="entry name" value="Rev_trsase/Diguanyl_cyclase"/>
</dbReference>
<evidence type="ECO:0000313" key="8">
    <source>
        <dbReference type="Proteomes" id="UP000237684"/>
    </source>
</evidence>
<dbReference type="InterPro" id="IPR001789">
    <property type="entry name" value="Sig_transdc_resp-reg_receiver"/>
</dbReference>
<gene>
    <name evidence="7" type="ORF">B1R32_10653</name>
</gene>
<proteinExistence type="predicted"/>
<dbReference type="InterPro" id="IPR011006">
    <property type="entry name" value="CheY-like_superfamily"/>
</dbReference>
<dbReference type="Proteomes" id="UP000237684">
    <property type="component" value="Unassembled WGS sequence"/>
</dbReference>
<dbReference type="EC" id="2.7.7.65" evidence="1"/>
<evidence type="ECO:0000259" key="5">
    <source>
        <dbReference type="PROSITE" id="PS50110"/>
    </source>
</evidence>
<feature type="domain" description="GGDEF" evidence="6">
    <location>
        <begin position="239"/>
        <end position="371"/>
    </location>
</feature>
<reference evidence="7 8" key="1">
    <citation type="journal article" date="2018" name="Syst. Appl. Microbiol.">
        <title>Abditibacterium utsteinense sp. nov., the first cultivated member of candidate phylum FBP, isolated from ice-free Antarctic soil samples.</title>
        <authorList>
            <person name="Tahon G."/>
            <person name="Tytgat B."/>
            <person name="Lebbe L."/>
            <person name="Carlier A."/>
            <person name="Willems A."/>
        </authorList>
    </citation>
    <scope>NUCLEOTIDE SEQUENCE [LARGE SCALE GENOMIC DNA]</scope>
    <source>
        <strain evidence="7 8">LMG 29911</strain>
    </source>
</reference>
<dbReference type="SMART" id="SM00267">
    <property type="entry name" value="GGDEF"/>
    <property type="match status" value="1"/>
</dbReference>
<dbReference type="FunFam" id="3.30.70.270:FF:000001">
    <property type="entry name" value="Diguanylate cyclase domain protein"/>
    <property type="match status" value="1"/>
</dbReference>
<dbReference type="RefSeq" id="WP_105483349.1">
    <property type="nucleotide sequence ID" value="NZ_NIGF01000006.1"/>
</dbReference>
<evidence type="ECO:0000256" key="3">
    <source>
        <dbReference type="PROSITE-ProRule" id="PRU00169"/>
    </source>
</evidence>
<comment type="caution">
    <text evidence="7">The sequence shown here is derived from an EMBL/GenBank/DDBJ whole genome shotgun (WGS) entry which is preliminary data.</text>
</comment>
<dbReference type="Pfam" id="PF00990">
    <property type="entry name" value="GGDEF"/>
    <property type="match status" value="1"/>
</dbReference>
<dbReference type="PROSITE" id="PS50110">
    <property type="entry name" value="RESPONSE_REGULATORY"/>
    <property type="match status" value="1"/>
</dbReference>
<dbReference type="InterPro" id="IPR029787">
    <property type="entry name" value="Nucleotide_cyclase"/>
</dbReference>
<dbReference type="GO" id="GO:0000160">
    <property type="term" value="P:phosphorelay signal transduction system"/>
    <property type="evidence" value="ECO:0007669"/>
    <property type="project" value="InterPro"/>
</dbReference>
<keyword evidence="8" id="KW-1185">Reference proteome</keyword>
<dbReference type="CDD" id="cd01949">
    <property type="entry name" value="GGDEF"/>
    <property type="match status" value="1"/>
</dbReference>
<evidence type="ECO:0000259" key="6">
    <source>
        <dbReference type="PROSITE" id="PS50887"/>
    </source>
</evidence>
<comment type="catalytic activity">
    <reaction evidence="2">
        <text>2 GTP = 3',3'-c-di-GMP + 2 diphosphate</text>
        <dbReference type="Rhea" id="RHEA:24898"/>
        <dbReference type="ChEBI" id="CHEBI:33019"/>
        <dbReference type="ChEBI" id="CHEBI:37565"/>
        <dbReference type="ChEBI" id="CHEBI:58805"/>
        <dbReference type="EC" id="2.7.7.65"/>
    </reaction>
</comment>
<dbReference type="PANTHER" id="PTHR45138">
    <property type="entry name" value="REGULATORY COMPONENTS OF SENSORY TRANSDUCTION SYSTEM"/>
    <property type="match status" value="1"/>
</dbReference>
<dbReference type="SUPFAM" id="SSF52172">
    <property type="entry name" value="CheY-like"/>
    <property type="match status" value="1"/>
</dbReference>
<dbReference type="InterPro" id="IPR000160">
    <property type="entry name" value="GGDEF_dom"/>
</dbReference>
<dbReference type="InterPro" id="IPR050469">
    <property type="entry name" value="Diguanylate_Cyclase"/>
</dbReference>
<dbReference type="PANTHER" id="PTHR45138:SF9">
    <property type="entry name" value="DIGUANYLATE CYCLASE DGCM-RELATED"/>
    <property type="match status" value="1"/>
</dbReference>
<dbReference type="GO" id="GO:0043709">
    <property type="term" value="P:cell adhesion involved in single-species biofilm formation"/>
    <property type="evidence" value="ECO:0007669"/>
    <property type="project" value="TreeGrafter"/>
</dbReference>
<dbReference type="GO" id="GO:0005886">
    <property type="term" value="C:plasma membrane"/>
    <property type="evidence" value="ECO:0007669"/>
    <property type="project" value="TreeGrafter"/>
</dbReference>
<evidence type="ECO:0000256" key="2">
    <source>
        <dbReference type="ARBA" id="ARBA00034247"/>
    </source>
</evidence>
<sequence>MSQAKITTDCEILVVEDSLTQALKLQHILTSTGYRVSLARDGREAIAALEKRVPALVISDIVMPNMDGYATCRAIKNNPKWELVPVVLLTNLTDPKDIIQGLKAQADCYLTKPYKTEYLLQSIADLMANPRDSLDEGSSELEIMLAGTSYAVKADRRQMLNLLLSIYGSAVQRNCELEETQAQLQNLNEQLEVQRQALQEANARLQTLASDDDLTSLKNRRTFNERFETELTRTARSGQILSLLMIDVDHFKKLNDGFGHVAGDKVLSQLGFLLREASRGTDFVARFGGEEFAVLLTDTDAHGARIWAERIRNRIEQYPWTPRAVTVSVGITTCSLQRAKTLSASQLINEADQALYRSKHDGRNRITSFEELV</sequence>
<organism evidence="7 8">
    <name type="scientific">Abditibacterium utsteinense</name>
    <dbReference type="NCBI Taxonomy" id="1960156"/>
    <lineage>
        <taxon>Bacteria</taxon>
        <taxon>Pseudomonadati</taxon>
        <taxon>Abditibacteriota</taxon>
        <taxon>Abditibacteriia</taxon>
        <taxon>Abditibacteriales</taxon>
        <taxon>Abditibacteriaceae</taxon>
        <taxon>Abditibacterium</taxon>
    </lineage>
</organism>
<accession>A0A2S8STY7</accession>
<dbReference type="Gene3D" id="3.40.50.2300">
    <property type="match status" value="1"/>
</dbReference>
<feature type="modified residue" description="4-aspartylphosphate" evidence="3">
    <location>
        <position position="60"/>
    </location>
</feature>
<dbReference type="GO" id="GO:0052621">
    <property type="term" value="F:diguanylate cyclase activity"/>
    <property type="evidence" value="ECO:0007669"/>
    <property type="project" value="UniProtKB-EC"/>
</dbReference>
<evidence type="ECO:0000256" key="1">
    <source>
        <dbReference type="ARBA" id="ARBA00012528"/>
    </source>
</evidence>
<dbReference type="Pfam" id="PF00072">
    <property type="entry name" value="Response_reg"/>
    <property type="match status" value="1"/>
</dbReference>
<dbReference type="GO" id="GO:1902201">
    <property type="term" value="P:negative regulation of bacterial-type flagellum-dependent cell motility"/>
    <property type="evidence" value="ECO:0007669"/>
    <property type="project" value="TreeGrafter"/>
</dbReference>